<dbReference type="CDD" id="cd13999">
    <property type="entry name" value="STKc_MAP3K-like"/>
    <property type="match status" value="1"/>
</dbReference>
<keyword evidence="7 10" id="KW-0067">ATP-binding</keyword>
<evidence type="ECO:0000256" key="9">
    <source>
        <dbReference type="ARBA" id="ARBA00048679"/>
    </source>
</evidence>
<feature type="domain" description="Protein kinase" evidence="11">
    <location>
        <begin position="44"/>
        <end position="269"/>
    </location>
</feature>
<dbReference type="Gene3D" id="3.30.200.20">
    <property type="entry name" value="Phosphorylase Kinase, domain 1"/>
    <property type="match status" value="1"/>
</dbReference>
<evidence type="ECO:0000256" key="4">
    <source>
        <dbReference type="ARBA" id="ARBA00022679"/>
    </source>
</evidence>
<keyword evidence="6 12" id="KW-0418">Kinase</keyword>
<dbReference type="AlphaFoldDB" id="A0A199VUH2"/>
<dbReference type="SUPFAM" id="SSF56112">
    <property type="entry name" value="Protein kinase-like (PK-like)"/>
    <property type="match status" value="1"/>
</dbReference>
<comment type="similarity">
    <text evidence="1">Belongs to the protein kinase superfamily. TKL Ser/Thr protein kinase family. RAF subfamily.</text>
</comment>
<comment type="catalytic activity">
    <reaction evidence="9">
        <text>L-seryl-[protein] + ATP = O-phospho-L-seryl-[protein] + ADP + H(+)</text>
        <dbReference type="Rhea" id="RHEA:17989"/>
        <dbReference type="Rhea" id="RHEA-COMP:9863"/>
        <dbReference type="Rhea" id="RHEA-COMP:11604"/>
        <dbReference type="ChEBI" id="CHEBI:15378"/>
        <dbReference type="ChEBI" id="CHEBI:29999"/>
        <dbReference type="ChEBI" id="CHEBI:30616"/>
        <dbReference type="ChEBI" id="CHEBI:83421"/>
        <dbReference type="ChEBI" id="CHEBI:456216"/>
        <dbReference type="EC" id="2.7.11.1"/>
    </reaction>
</comment>
<evidence type="ECO:0000313" key="12">
    <source>
        <dbReference type="EMBL" id="OAY80581.1"/>
    </source>
</evidence>
<dbReference type="InterPro" id="IPR017441">
    <property type="entry name" value="Protein_kinase_ATP_BS"/>
</dbReference>
<feature type="non-terminal residue" evidence="12">
    <location>
        <position position="280"/>
    </location>
</feature>
<sequence length="280" mass="31689">TYQSASHLITMKGPNKAGIFDDFRRNPPYMSLTIDDLNIPWSDLVLKERIGAGSFGTVHRADWHGSDVAVKILMEQDFHPERLKEFLREVAIMKSLRHPNIVLFMGAVTEPPNLSIVTEYLSRGSLYRLLHKSSAREVLDERRRLNMAFDVVCDFGLSRLKANTFLSSKSLAGTPEWMAPEVLRDEPSNEKSDVYSFGVILWELMTLQQPWSNLNPAQVVAAVGFKGRRLEIPENLNPKVAAIIESCWANEPWKRPSFSSIMQTLKPLIKPSLPQSVPTD</sequence>
<dbReference type="PIRSF" id="PIRSF000654">
    <property type="entry name" value="Integrin-linked_kinase"/>
    <property type="match status" value="1"/>
</dbReference>
<evidence type="ECO:0000256" key="1">
    <source>
        <dbReference type="ARBA" id="ARBA00010507"/>
    </source>
</evidence>
<proteinExistence type="inferred from homology"/>
<dbReference type="PROSITE" id="PS00107">
    <property type="entry name" value="PROTEIN_KINASE_ATP"/>
    <property type="match status" value="1"/>
</dbReference>
<keyword evidence="3" id="KW-0723">Serine/threonine-protein kinase</keyword>
<evidence type="ECO:0000313" key="13">
    <source>
        <dbReference type="Proteomes" id="UP000092600"/>
    </source>
</evidence>
<dbReference type="GO" id="GO:0005524">
    <property type="term" value="F:ATP binding"/>
    <property type="evidence" value="ECO:0007669"/>
    <property type="project" value="UniProtKB-UniRule"/>
</dbReference>
<evidence type="ECO:0000256" key="10">
    <source>
        <dbReference type="PROSITE-ProRule" id="PRU10141"/>
    </source>
</evidence>
<gene>
    <name evidence="12" type="ORF">ACMD2_23845</name>
</gene>
<dbReference type="FunFam" id="3.30.200.20:FF:000060">
    <property type="entry name" value="Serine/threonine-protein kinase isoform 1"/>
    <property type="match status" value="1"/>
</dbReference>
<dbReference type="EMBL" id="LSRQ01000842">
    <property type="protein sequence ID" value="OAY80581.1"/>
    <property type="molecule type" value="Genomic_DNA"/>
</dbReference>
<evidence type="ECO:0000256" key="2">
    <source>
        <dbReference type="ARBA" id="ARBA00012513"/>
    </source>
</evidence>
<keyword evidence="4" id="KW-0808">Transferase</keyword>
<dbReference type="InterPro" id="IPR011009">
    <property type="entry name" value="Kinase-like_dom_sf"/>
</dbReference>
<dbReference type="PANTHER" id="PTHR44329">
    <property type="entry name" value="SERINE/THREONINE-PROTEIN KINASE TNNI3K-RELATED"/>
    <property type="match status" value="1"/>
</dbReference>
<dbReference type="PROSITE" id="PS50011">
    <property type="entry name" value="PROTEIN_KINASE_DOM"/>
    <property type="match status" value="1"/>
</dbReference>
<dbReference type="Pfam" id="PF07714">
    <property type="entry name" value="PK_Tyr_Ser-Thr"/>
    <property type="match status" value="2"/>
</dbReference>
<evidence type="ECO:0000256" key="7">
    <source>
        <dbReference type="ARBA" id="ARBA00022840"/>
    </source>
</evidence>
<dbReference type="GO" id="GO:0004674">
    <property type="term" value="F:protein serine/threonine kinase activity"/>
    <property type="evidence" value="ECO:0007669"/>
    <property type="project" value="UniProtKB-KW"/>
</dbReference>
<dbReference type="STRING" id="4615.A0A199VUH2"/>
<evidence type="ECO:0000256" key="6">
    <source>
        <dbReference type="ARBA" id="ARBA00022777"/>
    </source>
</evidence>
<dbReference type="InterPro" id="IPR001245">
    <property type="entry name" value="Ser-Thr/Tyr_kinase_cat_dom"/>
</dbReference>
<dbReference type="Gene3D" id="1.10.510.10">
    <property type="entry name" value="Transferase(Phosphotransferase) domain 1"/>
    <property type="match status" value="1"/>
</dbReference>
<feature type="binding site" evidence="10">
    <location>
        <position position="71"/>
    </location>
    <ligand>
        <name>ATP</name>
        <dbReference type="ChEBI" id="CHEBI:30616"/>
    </ligand>
</feature>
<comment type="catalytic activity">
    <reaction evidence="8">
        <text>L-threonyl-[protein] + ATP = O-phospho-L-threonyl-[protein] + ADP + H(+)</text>
        <dbReference type="Rhea" id="RHEA:46608"/>
        <dbReference type="Rhea" id="RHEA-COMP:11060"/>
        <dbReference type="Rhea" id="RHEA-COMP:11605"/>
        <dbReference type="ChEBI" id="CHEBI:15378"/>
        <dbReference type="ChEBI" id="CHEBI:30013"/>
        <dbReference type="ChEBI" id="CHEBI:30616"/>
        <dbReference type="ChEBI" id="CHEBI:61977"/>
        <dbReference type="ChEBI" id="CHEBI:456216"/>
        <dbReference type="EC" id="2.7.11.1"/>
    </reaction>
</comment>
<evidence type="ECO:0000256" key="3">
    <source>
        <dbReference type="ARBA" id="ARBA00022527"/>
    </source>
</evidence>
<dbReference type="PANTHER" id="PTHR44329:SF255">
    <property type="entry name" value="OS02G0527600 PROTEIN"/>
    <property type="match status" value="1"/>
</dbReference>
<organism evidence="12 13">
    <name type="scientific">Ananas comosus</name>
    <name type="common">Pineapple</name>
    <name type="synonym">Ananas ananas</name>
    <dbReference type="NCBI Taxonomy" id="4615"/>
    <lineage>
        <taxon>Eukaryota</taxon>
        <taxon>Viridiplantae</taxon>
        <taxon>Streptophyta</taxon>
        <taxon>Embryophyta</taxon>
        <taxon>Tracheophyta</taxon>
        <taxon>Spermatophyta</taxon>
        <taxon>Magnoliopsida</taxon>
        <taxon>Liliopsida</taxon>
        <taxon>Poales</taxon>
        <taxon>Bromeliaceae</taxon>
        <taxon>Bromelioideae</taxon>
        <taxon>Ananas</taxon>
    </lineage>
</organism>
<reference evidence="12 13" key="1">
    <citation type="journal article" date="2016" name="DNA Res.">
        <title>The draft genome of MD-2 pineapple using hybrid error correction of long reads.</title>
        <authorList>
            <person name="Redwan R.M."/>
            <person name="Saidin A."/>
            <person name="Kumar S.V."/>
        </authorList>
    </citation>
    <scope>NUCLEOTIDE SEQUENCE [LARGE SCALE GENOMIC DNA]</scope>
    <source>
        <strain evidence="13">cv. MD2</strain>
        <tissue evidence="12">Leaf</tissue>
    </source>
</reference>
<keyword evidence="5 10" id="KW-0547">Nucleotide-binding</keyword>
<feature type="non-terminal residue" evidence="12">
    <location>
        <position position="1"/>
    </location>
</feature>
<dbReference type="EC" id="2.7.11.1" evidence="2"/>
<comment type="caution">
    <text evidence="12">The sequence shown here is derived from an EMBL/GenBank/DDBJ whole genome shotgun (WGS) entry which is preliminary data.</text>
</comment>
<dbReference type="InterPro" id="IPR051681">
    <property type="entry name" value="Ser/Thr_Kinases-Pseudokinases"/>
</dbReference>
<evidence type="ECO:0000256" key="5">
    <source>
        <dbReference type="ARBA" id="ARBA00022741"/>
    </source>
</evidence>
<evidence type="ECO:0000256" key="8">
    <source>
        <dbReference type="ARBA" id="ARBA00047899"/>
    </source>
</evidence>
<dbReference type="Proteomes" id="UP000092600">
    <property type="component" value="Unassembled WGS sequence"/>
</dbReference>
<name>A0A199VUH2_ANACO</name>
<dbReference type="InterPro" id="IPR000719">
    <property type="entry name" value="Prot_kinase_dom"/>
</dbReference>
<accession>A0A199VUH2</accession>
<evidence type="ECO:0000259" key="11">
    <source>
        <dbReference type="PROSITE" id="PS50011"/>
    </source>
</evidence>
<protein>
    <recommendedName>
        <fullName evidence="2">non-specific serine/threonine protein kinase</fullName>
        <ecNumber evidence="2">2.7.11.1</ecNumber>
    </recommendedName>
</protein>